<name>A0A2W5SB46_CERSP</name>
<sequence>MAARNTTILIPQRVWTELTASDVTAATWCNKGGSTIWITATAGTTPTSGDRSGAIPAAPNVITVSSFTLALLFPGVTGAVRIWAWAEIPTECFISHA</sequence>
<reference evidence="1 2" key="1">
    <citation type="submission" date="2017-08" db="EMBL/GenBank/DDBJ databases">
        <title>Infants hospitalized years apart are colonized by the same room-sourced microbial strains.</title>
        <authorList>
            <person name="Brooks B."/>
            <person name="Olm M.R."/>
            <person name="Firek B.A."/>
            <person name="Baker R."/>
            <person name="Thomas B.C."/>
            <person name="Morowitz M.J."/>
            <person name="Banfield J.F."/>
        </authorList>
    </citation>
    <scope>NUCLEOTIDE SEQUENCE [LARGE SCALE GENOMIC DNA]</scope>
    <source>
        <strain evidence="1">S2_003_000_R2_11</strain>
    </source>
</reference>
<gene>
    <name evidence="1" type="ORF">DI533_00485</name>
</gene>
<dbReference type="Proteomes" id="UP000248975">
    <property type="component" value="Unassembled WGS sequence"/>
</dbReference>
<organism evidence="1 2">
    <name type="scientific">Cereibacter sphaeroides</name>
    <name type="common">Rhodobacter sphaeroides</name>
    <dbReference type="NCBI Taxonomy" id="1063"/>
    <lineage>
        <taxon>Bacteria</taxon>
        <taxon>Pseudomonadati</taxon>
        <taxon>Pseudomonadota</taxon>
        <taxon>Alphaproteobacteria</taxon>
        <taxon>Rhodobacterales</taxon>
        <taxon>Paracoccaceae</taxon>
        <taxon>Cereibacter</taxon>
    </lineage>
</organism>
<accession>A0A2W5SB46</accession>
<comment type="caution">
    <text evidence="1">The sequence shown here is derived from an EMBL/GenBank/DDBJ whole genome shotgun (WGS) entry which is preliminary data.</text>
</comment>
<dbReference type="EMBL" id="QFQS01000001">
    <property type="protein sequence ID" value="PZQ99219.1"/>
    <property type="molecule type" value="Genomic_DNA"/>
</dbReference>
<evidence type="ECO:0000313" key="2">
    <source>
        <dbReference type="Proteomes" id="UP000248975"/>
    </source>
</evidence>
<protein>
    <submittedName>
        <fullName evidence="1">Uncharacterized protein</fullName>
    </submittedName>
</protein>
<dbReference type="AlphaFoldDB" id="A0A2W5SB46"/>
<proteinExistence type="predicted"/>
<evidence type="ECO:0000313" key="1">
    <source>
        <dbReference type="EMBL" id="PZQ99219.1"/>
    </source>
</evidence>